<organism evidence="2 3">
    <name type="scientific">Trichonephila inaurata madagascariensis</name>
    <dbReference type="NCBI Taxonomy" id="2747483"/>
    <lineage>
        <taxon>Eukaryota</taxon>
        <taxon>Metazoa</taxon>
        <taxon>Ecdysozoa</taxon>
        <taxon>Arthropoda</taxon>
        <taxon>Chelicerata</taxon>
        <taxon>Arachnida</taxon>
        <taxon>Araneae</taxon>
        <taxon>Araneomorphae</taxon>
        <taxon>Entelegynae</taxon>
        <taxon>Araneoidea</taxon>
        <taxon>Nephilidae</taxon>
        <taxon>Trichonephila</taxon>
        <taxon>Trichonephila inaurata</taxon>
    </lineage>
</organism>
<name>A0A8X6XNN0_9ARAC</name>
<dbReference type="AlphaFoldDB" id="A0A8X6XNN0"/>
<accession>A0A8X6XNN0</accession>
<sequence length="74" mass="8526">MFSSQWGFLGAFQKKFEYSKWFEVISEESRWLCSQAYQTGTCPTGISNDNQSSAIHLKELDGDSLKKEDVISYF</sequence>
<dbReference type="EMBL" id="BMAV01025741">
    <property type="protein sequence ID" value="GFS44244.1"/>
    <property type="molecule type" value="Genomic_DNA"/>
</dbReference>
<proteinExistence type="predicted"/>
<gene>
    <name evidence="2" type="ORF">TNIN_174831</name>
    <name evidence="1" type="ORF">TNIN_307021</name>
</gene>
<keyword evidence="3" id="KW-1185">Reference proteome</keyword>
<dbReference type="EMBL" id="BMAV01010983">
    <property type="protein sequence ID" value="GFY56458.1"/>
    <property type="molecule type" value="Genomic_DNA"/>
</dbReference>
<protein>
    <submittedName>
        <fullName evidence="2">Uncharacterized protein</fullName>
    </submittedName>
</protein>
<dbReference type="Proteomes" id="UP000886998">
    <property type="component" value="Unassembled WGS sequence"/>
</dbReference>
<evidence type="ECO:0000313" key="3">
    <source>
        <dbReference type="Proteomes" id="UP000886998"/>
    </source>
</evidence>
<reference evidence="2" key="1">
    <citation type="submission" date="2020-08" db="EMBL/GenBank/DDBJ databases">
        <title>Multicomponent nature underlies the extraordinary mechanical properties of spider dragline silk.</title>
        <authorList>
            <person name="Kono N."/>
            <person name="Nakamura H."/>
            <person name="Mori M."/>
            <person name="Yoshida Y."/>
            <person name="Ohtoshi R."/>
            <person name="Malay A.D."/>
            <person name="Moran D.A.P."/>
            <person name="Tomita M."/>
            <person name="Numata K."/>
            <person name="Arakawa K."/>
        </authorList>
    </citation>
    <scope>NUCLEOTIDE SEQUENCE</scope>
</reference>
<comment type="caution">
    <text evidence="2">The sequence shown here is derived from an EMBL/GenBank/DDBJ whole genome shotgun (WGS) entry which is preliminary data.</text>
</comment>
<evidence type="ECO:0000313" key="1">
    <source>
        <dbReference type="EMBL" id="GFS44244.1"/>
    </source>
</evidence>
<evidence type="ECO:0000313" key="2">
    <source>
        <dbReference type="EMBL" id="GFY56458.1"/>
    </source>
</evidence>